<protein>
    <submittedName>
        <fullName evidence="2">Uncharacterized protein</fullName>
    </submittedName>
</protein>
<dbReference type="EMBL" id="JANPWB010000012">
    <property type="protein sequence ID" value="KAJ1115283.1"/>
    <property type="molecule type" value="Genomic_DNA"/>
</dbReference>
<keyword evidence="3" id="KW-1185">Reference proteome</keyword>
<dbReference type="AlphaFoldDB" id="A0AAV7NGL5"/>
<dbReference type="Proteomes" id="UP001066276">
    <property type="component" value="Chromosome 8"/>
</dbReference>
<reference evidence="2" key="1">
    <citation type="journal article" date="2022" name="bioRxiv">
        <title>Sequencing and chromosome-scale assembly of the giantPleurodeles waltlgenome.</title>
        <authorList>
            <person name="Brown T."/>
            <person name="Elewa A."/>
            <person name="Iarovenko S."/>
            <person name="Subramanian E."/>
            <person name="Araus A.J."/>
            <person name="Petzold A."/>
            <person name="Susuki M."/>
            <person name="Suzuki K.-i.T."/>
            <person name="Hayashi T."/>
            <person name="Toyoda A."/>
            <person name="Oliveira C."/>
            <person name="Osipova E."/>
            <person name="Leigh N.D."/>
            <person name="Simon A."/>
            <person name="Yun M.H."/>
        </authorList>
    </citation>
    <scope>NUCLEOTIDE SEQUENCE</scope>
    <source>
        <strain evidence="2">20211129_DDA</strain>
        <tissue evidence="2">Liver</tissue>
    </source>
</reference>
<evidence type="ECO:0000256" key="1">
    <source>
        <dbReference type="SAM" id="MobiDB-lite"/>
    </source>
</evidence>
<evidence type="ECO:0000313" key="3">
    <source>
        <dbReference type="Proteomes" id="UP001066276"/>
    </source>
</evidence>
<name>A0AAV7NGL5_PLEWA</name>
<gene>
    <name evidence="2" type="ORF">NDU88_003509</name>
</gene>
<feature type="region of interest" description="Disordered" evidence="1">
    <location>
        <begin position="193"/>
        <end position="223"/>
    </location>
</feature>
<comment type="caution">
    <text evidence="2">The sequence shown here is derived from an EMBL/GenBank/DDBJ whole genome shotgun (WGS) entry which is preliminary data.</text>
</comment>
<sequence length="281" mass="30212">MCRLTGKQHFPSGAAGVVLWNFAALKLWKTHLAVARFPLRGRISGGSRRSGRVSTNNLLTQPATHEEAHRVPLSCGTKGSQAVLEEEEARLVKGRGGGRKRLGQEKIDSLKRVGLLHEVSPGGKTGGCGVLSSVCLKKTSSENFYQGKLFVKRGKTDPPVSTRHKITPSLRSYFKILPLVASDDSTRLVGLEEGAQPSGSKRMEVAPIEGSVETTGEDGGGEKDQCSVAMVDFNLQEDRTGEPSQVLTGNDNAGLGVLQMSRLEGRGELVVSLPRKRCLQN</sequence>
<evidence type="ECO:0000313" key="2">
    <source>
        <dbReference type="EMBL" id="KAJ1115283.1"/>
    </source>
</evidence>
<proteinExistence type="predicted"/>
<organism evidence="2 3">
    <name type="scientific">Pleurodeles waltl</name>
    <name type="common">Iberian ribbed newt</name>
    <dbReference type="NCBI Taxonomy" id="8319"/>
    <lineage>
        <taxon>Eukaryota</taxon>
        <taxon>Metazoa</taxon>
        <taxon>Chordata</taxon>
        <taxon>Craniata</taxon>
        <taxon>Vertebrata</taxon>
        <taxon>Euteleostomi</taxon>
        <taxon>Amphibia</taxon>
        <taxon>Batrachia</taxon>
        <taxon>Caudata</taxon>
        <taxon>Salamandroidea</taxon>
        <taxon>Salamandridae</taxon>
        <taxon>Pleurodelinae</taxon>
        <taxon>Pleurodeles</taxon>
    </lineage>
</organism>
<accession>A0AAV7NGL5</accession>